<gene>
    <name evidence="1" type="ORF">LOD99_4311</name>
</gene>
<reference evidence="1 2" key="1">
    <citation type="journal article" date="2023" name="BMC Biol.">
        <title>The compact genome of the sponge Oopsacas minuta (Hexactinellida) is lacking key metazoan core genes.</title>
        <authorList>
            <person name="Santini S."/>
            <person name="Schenkelaars Q."/>
            <person name="Jourda C."/>
            <person name="Duchesne M."/>
            <person name="Belahbib H."/>
            <person name="Rocher C."/>
            <person name="Selva M."/>
            <person name="Riesgo A."/>
            <person name="Vervoort M."/>
            <person name="Leys S.P."/>
            <person name="Kodjabachian L."/>
            <person name="Le Bivic A."/>
            <person name="Borchiellini C."/>
            <person name="Claverie J.M."/>
            <person name="Renard E."/>
        </authorList>
    </citation>
    <scope>NUCLEOTIDE SEQUENCE [LARGE SCALE GENOMIC DNA]</scope>
    <source>
        <strain evidence="1">SPO-2</strain>
    </source>
</reference>
<dbReference type="Proteomes" id="UP001165289">
    <property type="component" value="Unassembled WGS sequence"/>
</dbReference>
<dbReference type="AlphaFoldDB" id="A0AAV7JWT0"/>
<protein>
    <submittedName>
        <fullName evidence="1">Uncharacterized protein</fullName>
    </submittedName>
</protein>
<keyword evidence="2" id="KW-1185">Reference proteome</keyword>
<organism evidence="1 2">
    <name type="scientific">Oopsacas minuta</name>
    <dbReference type="NCBI Taxonomy" id="111878"/>
    <lineage>
        <taxon>Eukaryota</taxon>
        <taxon>Metazoa</taxon>
        <taxon>Porifera</taxon>
        <taxon>Hexactinellida</taxon>
        <taxon>Hexasterophora</taxon>
        <taxon>Lyssacinosida</taxon>
        <taxon>Leucopsacidae</taxon>
        <taxon>Oopsacas</taxon>
    </lineage>
</organism>
<proteinExistence type="predicted"/>
<evidence type="ECO:0000313" key="2">
    <source>
        <dbReference type="Proteomes" id="UP001165289"/>
    </source>
</evidence>
<dbReference type="EMBL" id="JAKMXF010000298">
    <property type="protein sequence ID" value="KAI6652526.1"/>
    <property type="molecule type" value="Genomic_DNA"/>
</dbReference>
<name>A0AAV7JWT0_9METZ</name>
<accession>A0AAV7JWT0</accession>
<sequence>MGALDVDRGYEDLEDILKENWKEIRATNKSLNLPQIIDYAKLSRTTTKNLKQLMSSYSEENIALLLNLKIDISNRTAYKEYKSREKMKQTVSSKELKTMYLQKKSLMEERSTLINEIFLYKEYLSAEIYHQ</sequence>
<comment type="caution">
    <text evidence="1">The sequence shown here is derived from an EMBL/GenBank/DDBJ whole genome shotgun (WGS) entry which is preliminary data.</text>
</comment>
<evidence type="ECO:0000313" key="1">
    <source>
        <dbReference type="EMBL" id="KAI6652526.1"/>
    </source>
</evidence>